<dbReference type="Pfam" id="PF07715">
    <property type="entry name" value="Plug"/>
    <property type="match status" value="1"/>
</dbReference>
<dbReference type="EMBL" id="CP073910">
    <property type="protein sequence ID" value="QUT05583.1"/>
    <property type="molecule type" value="Genomic_DNA"/>
</dbReference>
<dbReference type="AlphaFoldDB" id="A0A975K7M9"/>
<sequence>MAISKHFLYACTALTLLPAVPVEAQVTQPADGAQSVAAPSTDNIGSGSDTGLQDIVVTAQKRAENLQRVPIAVTAASGPELTARGITSSMQLNTVAPGLNIRTTAGAFQPSIRGVGTSSNFVENPVALYIDGVYLPNQREGMRELNDVSQIAVLKGPQGTLFGRNATGGVIQITTAAPSETFSAKAKAEIDNYGTVRTSAYATGGLTPGVSASLGIAYATQDEGWGKNLTTGNDTFKLRHDFSARGKIKFELGADTEATLIGDYMDRSELTNAFQPYNGSTLAFPGGVAVSLPRPTSVHDGYGVDSYNNFKGGGVSLTAEHNFSFAQLLSITSYRQNKYSYQFDNSAVPGAFFVVTSPKTRAKSFTQEVQLISTKSGPLTWVLGACLSSEHLAQLAA</sequence>
<name>A0A975K7M9_9SPHN</name>
<keyword evidence="2 11" id="KW-0813">Transport</keyword>
<keyword evidence="6" id="KW-0408">Iron</keyword>
<dbReference type="SUPFAM" id="SSF56935">
    <property type="entry name" value="Porins"/>
    <property type="match status" value="1"/>
</dbReference>
<dbReference type="RefSeq" id="WP_212609118.1">
    <property type="nucleotide sequence ID" value="NZ_CP073910.1"/>
</dbReference>
<evidence type="ECO:0000256" key="1">
    <source>
        <dbReference type="ARBA" id="ARBA00004571"/>
    </source>
</evidence>
<evidence type="ECO:0000313" key="14">
    <source>
        <dbReference type="EMBL" id="QUT05583.1"/>
    </source>
</evidence>
<feature type="chain" id="PRO_5037033701" evidence="12">
    <location>
        <begin position="25"/>
        <end position="397"/>
    </location>
</feature>
<evidence type="ECO:0000256" key="11">
    <source>
        <dbReference type="PROSITE-ProRule" id="PRU01360"/>
    </source>
</evidence>
<keyword evidence="4" id="KW-0410">Iron transport</keyword>
<keyword evidence="9 11" id="KW-0472">Membrane</keyword>
<evidence type="ECO:0000256" key="2">
    <source>
        <dbReference type="ARBA" id="ARBA00022448"/>
    </source>
</evidence>
<evidence type="ECO:0000256" key="10">
    <source>
        <dbReference type="ARBA" id="ARBA00023237"/>
    </source>
</evidence>
<gene>
    <name evidence="14" type="ORF">KFK14_21920</name>
</gene>
<keyword evidence="8" id="KW-0798">TonB box</keyword>
<dbReference type="InterPro" id="IPR039426">
    <property type="entry name" value="TonB-dep_rcpt-like"/>
</dbReference>
<dbReference type="GO" id="GO:0006826">
    <property type="term" value="P:iron ion transport"/>
    <property type="evidence" value="ECO:0007669"/>
    <property type="project" value="UniProtKB-KW"/>
</dbReference>
<evidence type="ECO:0000256" key="6">
    <source>
        <dbReference type="ARBA" id="ARBA00023004"/>
    </source>
</evidence>
<dbReference type="InterPro" id="IPR012910">
    <property type="entry name" value="Plug_dom"/>
</dbReference>
<evidence type="ECO:0000259" key="13">
    <source>
        <dbReference type="Pfam" id="PF07715"/>
    </source>
</evidence>
<evidence type="ECO:0000256" key="3">
    <source>
        <dbReference type="ARBA" id="ARBA00022452"/>
    </source>
</evidence>
<reference evidence="14" key="1">
    <citation type="submission" date="2021-04" db="EMBL/GenBank/DDBJ databases">
        <title>Isolation of p-tert-butylphenol degrading bacteria Sphingobium phenoxybenzoativorans Tas13 from active sludge.</title>
        <authorList>
            <person name="Li Y."/>
        </authorList>
    </citation>
    <scope>NUCLEOTIDE SEQUENCE</scope>
    <source>
        <strain evidence="14">Tas13</strain>
    </source>
</reference>
<keyword evidence="3 11" id="KW-1134">Transmembrane beta strand</keyword>
<comment type="subcellular location">
    <subcellularLocation>
        <location evidence="1 11">Cell outer membrane</location>
        <topology evidence="1 11">Multi-pass membrane protein</topology>
    </subcellularLocation>
</comment>
<evidence type="ECO:0000256" key="9">
    <source>
        <dbReference type="ARBA" id="ARBA00023136"/>
    </source>
</evidence>
<dbReference type="GO" id="GO:0009279">
    <property type="term" value="C:cell outer membrane"/>
    <property type="evidence" value="ECO:0007669"/>
    <property type="project" value="UniProtKB-SubCell"/>
</dbReference>
<evidence type="ECO:0000256" key="12">
    <source>
        <dbReference type="SAM" id="SignalP"/>
    </source>
</evidence>
<proteinExistence type="inferred from homology"/>
<feature type="domain" description="TonB-dependent receptor plug" evidence="13">
    <location>
        <begin position="66"/>
        <end position="170"/>
    </location>
</feature>
<protein>
    <submittedName>
        <fullName evidence="14">TonB-dependent receptor</fullName>
    </submittedName>
</protein>
<evidence type="ECO:0000256" key="8">
    <source>
        <dbReference type="ARBA" id="ARBA00023077"/>
    </source>
</evidence>
<dbReference type="PANTHER" id="PTHR32552:SF81">
    <property type="entry name" value="TONB-DEPENDENT OUTER MEMBRANE RECEPTOR"/>
    <property type="match status" value="1"/>
</dbReference>
<feature type="signal peptide" evidence="12">
    <location>
        <begin position="1"/>
        <end position="24"/>
    </location>
</feature>
<keyword evidence="15" id="KW-1185">Reference proteome</keyword>
<dbReference type="PROSITE" id="PS52016">
    <property type="entry name" value="TONB_DEPENDENT_REC_3"/>
    <property type="match status" value="1"/>
</dbReference>
<keyword evidence="14" id="KW-0675">Receptor</keyword>
<evidence type="ECO:0000313" key="15">
    <source>
        <dbReference type="Proteomes" id="UP000681425"/>
    </source>
</evidence>
<evidence type="ECO:0000256" key="4">
    <source>
        <dbReference type="ARBA" id="ARBA00022496"/>
    </source>
</evidence>
<keyword evidence="5 11" id="KW-0812">Transmembrane</keyword>
<accession>A0A975K7M9</accession>
<dbReference type="Proteomes" id="UP000681425">
    <property type="component" value="Chromosome"/>
</dbReference>
<dbReference type="Gene3D" id="2.40.170.20">
    <property type="entry name" value="TonB-dependent receptor, beta-barrel domain"/>
    <property type="match status" value="1"/>
</dbReference>
<keyword evidence="12" id="KW-0732">Signal</keyword>
<keyword evidence="7" id="KW-0406">Ion transport</keyword>
<keyword evidence="10 11" id="KW-0998">Cell outer membrane</keyword>
<evidence type="ECO:0000256" key="5">
    <source>
        <dbReference type="ARBA" id="ARBA00022692"/>
    </source>
</evidence>
<evidence type="ECO:0000256" key="7">
    <source>
        <dbReference type="ARBA" id="ARBA00023065"/>
    </source>
</evidence>
<dbReference type="InterPro" id="IPR036942">
    <property type="entry name" value="Beta-barrel_TonB_sf"/>
</dbReference>
<organism evidence="14 15">
    <name type="scientific">Sphingobium phenoxybenzoativorans</name>
    <dbReference type="NCBI Taxonomy" id="1592790"/>
    <lineage>
        <taxon>Bacteria</taxon>
        <taxon>Pseudomonadati</taxon>
        <taxon>Pseudomonadota</taxon>
        <taxon>Alphaproteobacteria</taxon>
        <taxon>Sphingomonadales</taxon>
        <taxon>Sphingomonadaceae</taxon>
        <taxon>Sphingobium</taxon>
    </lineage>
</organism>
<dbReference type="KEGG" id="spph:KFK14_21920"/>
<dbReference type="PANTHER" id="PTHR32552">
    <property type="entry name" value="FERRICHROME IRON RECEPTOR-RELATED"/>
    <property type="match status" value="1"/>
</dbReference>
<comment type="similarity">
    <text evidence="11">Belongs to the TonB-dependent receptor family.</text>
</comment>